<protein>
    <submittedName>
        <fullName evidence="2">Uncharacterized protein</fullName>
    </submittedName>
</protein>
<feature type="region of interest" description="Disordered" evidence="1">
    <location>
        <begin position="1"/>
        <end position="156"/>
    </location>
</feature>
<sequence length="156" mass="16589">MFNGRGTDESPGSVGHVCSRPSPQTTTDASAWHRHEPAVVSNDLKPDASTFAARSSTSAQLGLVKRPPARARDTDTMRVGNANIGRSRAEPAESSSPPSQATRSGFHRRITHVRPPSGALPLPRPLSNALPQINPTSRERGLALKIEPTSADDPES</sequence>
<evidence type="ECO:0000313" key="3">
    <source>
        <dbReference type="Proteomes" id="UP000663827"/>
    </source>
</evidence>
<organism evidence="2 3">
    <name type="scientific">Rhizoctonia solani</name>
    <dbReference type="NCBI Taxonomy" id="456999"/>
    <lineage>
        <taxon>Eukaryota</taxon>
        <taxon>Fungi</taxon>
        <taxon>Dikarya</taxon>
        <taxon>Basidiomycota</taxon>
        <taxon>Agaricomycotina</taxon>
        <taxon>Agaricomycetes</taxon>
        <taxon>Cantharellales</taxon>
        <taxon>Ceratobasidiaceae</taxon>
        <taxon>Rhizoctonia</taxon>
    </lineage>
</organism>
<feature type="compositionally biased region" description="Low complexity" evidence="1">
    <location>
        <begin position="48"/>
        <end position="59"/>
    </location>
</feature>
<dbReference type="AlphaFoldDB" id="A0A8H3HUD5"/>
<comment type="caution">
    <text evidence="2">The sequence shown here is derived from an EMBL/GenBank/DDBJ whole genome shotgun (WGS) entry which is preliminary data.</text>
</comment>
<evidence type="ECO:0000256" key="1">
    <source>
        <dbReference type="SAM" id="MobiDB-lite"/>
    </source>
</evidence>
<dbReference type="EMBL" id="CAJNJQ010000471">
    <property type="protein sequence ID" value="CAE7080504.1"/>
    <property type="molecule type" value="Genomic_DNA"/>
</dbReference>
<evidence type="ECO:0000313" key="2">
    <source>
        <dbReference type="EMBL" id="CAE7080504.1"/>
    </source>
</evidence>
<reference evidence="2" key="1">
    <citation type="submission" date="2021-01" db="EMBL/GenBank/DDBJ databases">
        <authorList>
            <person name="Kaushik A."/>
        </authorList>
    </citation>
    <scope>NUCLEOTIDE SEQUENCE</scope>
    <source>
        <strain evidence="2">AG5</strain>
    </source>
</reference>
<dbReference type="Proteomes" id="UP000663827">
    <property type="component" value="Unassembled WGS sequence"/>
</dbReference>
<gene>
    <name evidence="2" type="ORF">RDB_LOCUS23360</name>
</gene>
<name>A0A8H3HUD5_9AGAM</name>
<proteinExistence type="predicted"/>
<accession>A0A8H3HUD5</accession>